<dbReference type="SUPFAM" id="SSF51905">
    <property type="entry name" value="FAD/NAD(P)-binding domain"/>
    <property type="match status" value="1"/>
</dbReference>
<dbReference type="InterPro" id="IPR050816">
    <property type="entry name" value="Flavin-dep_Halogenase_NPB"/>
</dbReference>
<feature type="binding site" evidence="2">
    <location>
        <position position="345"/>
    </location>
    <ligand>
        <name>FAD</name>
        <dbReference type="ChEBI" id="CHEBI:57692"/>
    </ligand>
</feature>
<feature type="active site" evidence="1">
    <location>
        <position position="78"/>
    </location>
</feature>
<keyword evidence="2" id="KW-0547">Nucleotide-binding</keyword>
<feature type="binding site" evidence="2">
    <location>
        <position position="341"/>
    </location>
    <ligand>
        <name>L-tryptophan</name>
        <dbReference type="ChEBI" id="CHEBI:57912"/>
    </ligand>
</feature>
<dbReference type="PIRSF" id="PIRSF011396">
    <property type="entry name" value="Trp_halogenase"/>
    <property type="match status" value="1"/>
</dbReference>
<keyword evidence="4" id="KW-1185">Reference proteome</keyword>
<feature type="binding site" evidence="2">
    <location>
        <position position="78"/>
    </location>
    <ligand>
        <name>7-chloro-L-tryptophan</name>
        <dbReference type="ChEBI" id="CHEBI:58713"/>
    </ligand>
</feature>
<reference evidence="3" key="2">
    <citation type="submission" date="2020-09" db="EMBL/GenBank/DDBJ databases">
        <authorList>
            <person name="Sun Q."/>
            <person name="Kim S."/>
        </authorList>
    </citation>
    <scope>NUCLEOTIDE SEQUENCE</scope>
    <source>
        <strain evidence="3">KCTC 32296</strain>
    </source>
</reference>
<dbReference type="EMBL" id="BMZB01000001">
    <property type="protein sequence ID" value="GGZ24913.1"/>
    <property type="molecule type" value="Genomic_DNA"/>
</dbReference>
<feature type="binding site" evidence="2">
    <location>
        <begin position="12"/>
        <end position="15"/>
    </location>
    <ligand>
        <name>FAD</name>
        <dbReference type="ChEBI" id="CHEBI:57692"/>
    </ligand>
</feature>
<gene>
    <name evidence="3" type="ORF">GCM10011273_07760</name>
</gene>
<proteinExistence type="predicted"/>
<dbReference type="AlphaFoldDB" id="A0A918PW15"/>
<dbReference type="InterPro" id="IPR006905">
    <property type="entry name" value="Flavin_halogenase"/>
</dbReference>
<dbReference type="Gene3D" id="3.50.50.60">
    <property type="entry name" value="FAD/NAD(P)-binding domain"/>
    <property type="match status" value="1"/>
</dbReference>
<dbReference type="Pfam" id="PF04820">
    <property type="entry name" value="Trp_halogenase"/>
    <property type="match status" value="1"/>
</dbReference>
<evidence type="ECO:0000313" key="3">
    <source>
        <dbReference type="EMBL" id="GGZ24913.1"/>
    </source>
</evidence>
<accession>A0A918PW15</accession>
<evidence type="ECO:0000256" key="2">
    <source>
        <dbReference type="PIRSR" id="PIRSR011396-2"/>
    </source>
</evidence>
<reference evidence="3" key="1">
    <citation type="journal article" date="2014" name="Int. J. Syst. Evol. Microbiol.">
        <title>Complete genome sequence of Corynebacterium casei LMG S-19264T (=DSM 44701T), isolated from a smear-ripened cheese.</title>
        <authorList>
            <consortium name="US DOE Joint Genome Institute (JGI-PGF)"/>
            <person name="Walter F."/>
            <person name="Albersmeier A."/>
            <person name="Kalinowski J."/>
            <person name="Ruckert C."/>
        </authorList>
    </citation>
    <scope>NUCLEOTIDE SEQUENCE</scope>
    <source>
        <strain evidence="3">KCTC 32296</strain>
    </source>
</reference>
<dbReference type="InterPro" id="IPR036188">
    <property type="entry name" value="FAD/NAD-bd_sf"/>
</dbReference>
<organism evidence="3 4">
    <name type="scientific">Asticcacaulis endophyticus</name>
    <dbReference type="NCBI Taxonomy" id="1395890"/>
    <lineage>
        <taxon>Bacteria</taxon>
        <taxon>Pseudomonadati</taxon>
        <taxon>Pseudomonadota</taxon>
        <taxon>Alphaproteobacteria</taxon>
        <taxon>Caulobacterales</taxon>
        <taxon>Caulobacteraceae</taxon>
        <taxon>Asticcacaulis</taxon>
    </lineage>
</organism>
<dbReference type="PANTHER" id="PTHR43747">
    <property type="entry name" value="FAD-BINDING PROTEIN"/>
    <property type="match status" value="1"/>
</dbReference>
<dbReference type="Proteomes" id="UP000662572">
    <property type="component" value="Unassembled WGS sequence"/>
</dbReference>
<evidence type="ECO:0000256" key="1">
    <source>
        <dbReference type="PIRSR" id="PIRSR011396-1"/>
    </source>
</evidence>
<dbReference type="GO" id="GO:0000166">
    <property type="term" value="F:nucleotide binding"/>
    <property type="evidence" value="ECO:0007669"/>
    <property type="project" value="UniProtKB-KW"/>
</dbReference>
<keyword evidence="2" id="KW-0285">Flavoprotein</keyword>
<evidence type="ECO:0000313" key="4">
    <source>
        <dbReference type="Proteomes" id="UP000662572"/>
    </source>
</evidence>
<name>A0A918PW15_9CAUL</name>
<dbReference type="InterPro" id="IPR033856">
    <property type="entry name" value="Trp_halogen"/>
</dbReference>
<comment type="caution">
    <text evidence="3">The sequence shown here is derived from an EMBL/GenBank/DDBJ whole genome shotgun (WGS) entry which is preliminary data.</text>
</comment>
<sequence length="503" mass="56417">MKQISKIVVVGGGTAGWMAAAAISKLLGTRHHSITLIESDEIGTVGVGEATIPMMQFFNKVLGLDENVFMRETNATFKLGIRFMNWSALGSDYFHPFGVYGVDMNGIGFLHYWRRFVEAGGSPDFGIFNAETMAARQNRFARVPNDNPALPAINYAFHFDAALYARFLRRFGEALGVVRQEGKIVDVTQDGDSGDITSVTLSDGRVVEGDFFIDCSGFRGLLIEQTLKSGYEDWSKWLPCNRAVAVPCDKVGPATPYTTSTAQEAGWQWRIPLQHRTGNGYVFCDAYLDEAKASELILQRLDGKAQAEPRLLKFVTGHRKKMWNHNVVAMGLSSGFLEPLESTSIYLVQAAISKLMTYFPKDGISDHQRDHFNQEMLTEYTNVKDFLIAHYKLTTREDTPFWAYCKHMDIPDSLKDRLESFKRHGLTLVRHEELFKEASWFAVLVGQGLAPQAHHPVADVMAEEEFRYRLSRIREGVTARVGGLPSHEQHVAQTCASLQRIDA</sequence>
<dbReference type="PANTHER" id="PTHR43747:SF4">
    <property type="entry name" value="FLAVIN-DEPENDENT TRYPTOPHAN HALOGENASE"/>
    <property type="match status" value="1"/>
</dbReference>
<keyword evidence="2" id="KW-0274">FAD</keyword>
<dbReference type="GO" id="GO:0004497">
    <property type="term" value="F:monooxygenase activity"/>
    <property type="evidence" value="ECO:0007669"/>
    <property type="project" value="InterPro"/>
</dbReference>
<dbReference type="RefSeq" id="WP_189485036.1">
    <property type="nucleotide sequence ID" value="NZ_BMZB01000001.1"/>
</dbReference>
<protein>
    <submittedName>
        <fullName evidence="3">Tryptophan halogenase</fullName>
    </submittedName>
</protein>
<feature type="binding site" evidence="2">
    <location>
        <position position="332"/>
    </location>
    <ligand>
        <name>FAD</name>
        <dbReference type="ChEBI" id="CHEBI:57692"/>
    </ligand>
</feature>